<dbReference type="InterPro" id="IPR053220">
    <property type="entry name" value="Nematode_rcpt-like_serp_H"/>
</dbReference>
<name>A0AAV5TCA4_9BILA</name>
<dbReference type="PANTHER" id="PTHR22941:SF26">
    <property type="entry name" value="SERPENTINE RECEPTOR, CLASS H"/>
    <property type="match status" value="1"/>
</dbReference>
<accession>A0AAV5TCA4</accession>
<dbReference type="InterPro" id="IPR019429">
    <property type="entry name" value="7TM_GPCR_serpentine_rcpt_Sri"/>
</dbReference>
<keyword evidence="1" id="KW-0472">Membrane</keyword>
<evidence type="ECO:0000313" key="3">
    <source>
        <dbReference type="Proteomes" id="UP001432027"/>
    </source>
</evidence>
<comment type="caution">
    <text evidence="2">The sequence shown here is derived from an EMBL/GenBank/DDBJ whole genome shotgun (WGS) entry which is preliminary data.</text>
</comment>
<gene>
    <name evidence="2" type="ORF">PENTCL1PPCAC_12608</name>
</gene>
<dbReference type="EMBL" id="BTSX01000003">
    <property type="protein sequence ID" value="GMS90433.1"/>
    <property type="molecule type" value="Genomic_DNA"/>
</dbReference>
<feature type="transmembrane region" description="Helical" evidence="1">
    <location>
        <begin position="50"/>
        <end position="72"/>
    </location>
</feature>
<dbReference type="Proteomes" id="UP001432027">
    <property type="component" value="Unassembled WGS sequence"/>
</dbReference>
<feature type="transmembrane region" description="Helical" evidence="1">
    <location>
        <begin position="128"/>
        <end position="149"/>
    </location>
</feature>
<feature type="transmembrane region" description="Helical" evidence="1">
    <location>
        <begin position="312"/>
        <end position="333"/>
    </location>
</feature>
<evidence type="ECO:0000313" key="2">
    <source>
        <dbReference type="EMBL" id="GMS90433.1"/>
    </source>
</evidence>
<proteinExistence type="predicted"/>
<evidence type="ECO:0008006" key="4">
    <source>
        <dbReference type="Google" id="ProtNLM"/>
    </source>
</evidence>
<keyword evidence="1" id="KW-1133">Transmembrane helix</keyword>
<feature type="transmembrane region" description="Helical" evidence="1">
    <location>
        <begin position="84"/>
        <end position="108"/>
    </location>
</feature>
<dbReference type="PANTHER" id="PTHR22941">
    <property type="entry name" value="SERPENTINE RECEPTOR"/>
    <property type="match status" value="1"/>
</dbReference>
<dbReference type="SUPFAM" id="SSF81321">
    <property type="entry name" value="Family A G protein-coupled receptor-like"/>
    <property type="match status" value="1"/>
</dbReference>
<sequence length="378" mass="42583">MPEEYKRRTLALLSHNQRVQPNRSLVFASSNLPLMNSSQLDPGVERVIVLYHHISDVTFFIVNFLVGLLIVLDKDRRGIEYRKYLLSLQVFSTLTDVFFTLGIPILVVNSRVIYNAGFNPFHIHTSTFLIIFFLFFTEIGSSYFSCAYYRRNAIFGRGYPLRWEGRRKGLLLVSVRLYALLAAALLYYCTMMIDTPDGEIPTSLNWVLTKPAHMVLRPNFYLFALLAVILVWGGSLFGLIVAVVVELSRQLNCALPNISPTTKRYQRRAVRSLKLQGAVPGIVYIIPVVGEFSILVYSAFSGSEEVAHDANVTTLSALLFNVISMHTFVHSITTLACSKSYQRVVLGLFCKARVGDANSWNAENSAKVRFAEAPPTIY</sequence>
<feature type="transmembrane region" description="Helical" evidence="1">
    <location>
        <begin position="170"/>
        <end position="188"/>
    </location>
</feature>
<protein>
    <recommendedName>
        <fullName evidence="4">G protein-coupled receptor</fullName>
    </recommendedName>
</protein>
<evidence type="ECO:0000256" key="1">
    <source>
        <dbReference type="SAM" id="Phobius"/>
    </source>
</evidence>
<feature type="transmembrane region" description="Helical" evidence="1">
    <location>
        <begin position="220"/>
        <end position="245"/>
    </location>
</feature>
<reference evidence="2" key="1">
    <citation type="submission" date="2023-10" db="EMBL/GenBank/DDBJ databases">
        <title>Genome assembly of Pristionchus species.</title>
        <authorList>
            <person name="Yoshida K."/>
            <person name="Sommer R.J."/>
        </authorList>
    </citation>
    <scope>NUCLEOTIDE SEQUENCE</scope>
    <source>
        <strain evidence="2">RS0144</strain>
    </source>
</reference>
<dbReference type="AlphaFoldDB" id="A0AAV5TCA4"/>
<feature type="transmembrane region" description="Helical" evidence="1">
    <location>
        <begin position="277"/>
        <end position="300"/>
    </location>
</feature>
<dbReference type="Pfam" id="PF10327">
    <property type="entry name" value="7TM_GPCR_Sri"/>
    <property type="match status" value="1"/>
</dbReference>
<organism evidence="2 3">
    <name type="scientific">Pristionchus entomophagus</name>
    <dbReference type="NCBI Taxonomy" id="358040"/>
    <lineage>
        <taxon>Eukaryota</taxon>
        <taxon>Metazoa</taxon>
        <taxon>Ecdysozoa</taxon>
        <taxon>Nematoda</taxon>
        <taxon>Chromadorea</taxon>
        <taxon>Rhabditida</taxon>
        <taxon>Rhabditina</taxon>
        <taxon>Diplogasteromorpha</taxon>
        <taxon>Diplogasteroidea</taxon>
        <taxon>Neodiplogasteridae</taxon>
        <taxon>Pristionchus</taxon>
    </lineage>
</organism>
<keyword evidence="3" id="KW-1185">Reference proteome</keyword>
<keyword evidence="1" id="KW-0812">Transmembrane</keyword>